<dbReference type="InterPro" id="IPR001431">
    <property type="entry name" value="Pept_M16_Zn_BS"/>
</dbReference>
<dbReference type="SUPFAM" id="SSF63411">
    <property type="entry name" value="LuxS/MPP-like metallohydrolase"/>
    <property type="match status" value="2"/>
</dbReference>
<evidence type="ECO:0000256" key="1">
    <source>
        <dbReference type="ARBA" id="ARBA00007261"/>
    </source>
</evidence>
<organism evidence="4">
    <name type="scientific">freshwater metagenome</name>
    <dbReference type="NCBI Taxonomy" id="449393"/>
    <lineage>
        <taxon>unclassified sequences</taxon>
        <taxon>metagenomes</taxon>
        <taxon>ecological metagenomes</taxon>
    </lineage>
</organism>
<dbReference type="InterPro" id="IPR011765">
    <property type="entry name" value="Pept_M16_N"/>
</dbReference>
<reference evidence="4" key="1">
    <citation type="submission" date="2020-05" db="EMBL/GenBank/DDBJ databases">
        <authorList>
            <person name="Chiriac C."/>
            <person name="Salcher M."/>
            <person name="Ghai R."/>
            <person name="Kavagutti S V."/>
        </authorList>
    </citation>
    <scope>NUCLEOTIDE SEQUENCE</scope>
</reference>
<accession>A0A6J5ZL44</accession>
<dbReference type="Pfam" id="PF00675">
    <property type="entry name" value="Peptidase_M16"/>
    <property type="match status" value="1"/>
</dbReference>
<comment type="similarity">
    <text evidence="1">Belongs to the peptidase M16 family.</text>
</comment>
<dbReference type="InterPro" id="IPR011249">
    <property type="entry name" value="Metalloenz_LuxS/M16"/>
</dbReference>
<protein>
    <submittedName>
        <fullName evidence="4">Unannotated protein</fullName>
    </submittedName>
</protein>
<dbReference type="FunFam" id="3.30.830.10:FF:000008">
    <property type="entry name" value="Mitochondrial-processing peptidase subunit beta"/>
    <property type="match status" value="1"/>
</dbReference>
<dbReference type="PROSITE" id="PS00143">
    <property type="entry name" value="INSULINASE"/>
    <property type="match status" value="1"/>
</dbReference>
<dbReference type="Gene3D" id="3.30.830.10">
    <property type="entry name" value="Metalloenzyme, LuxS/M16 peptidase-like"/>
    <property type="match status" value="2"/>
</dbReference>
<dbReference type="PANTHER" id="PTHR11851">
    <property type="entry name" value="METALLOPROTEASE"/>
    <property type="match status" value="1"/>
</dbReference>
<proteinExistence type="inferred from homology"/>
<evidence type="ECO:0000259" key="3">
    <source>
        <dbReference type="Pfam" id="PF05193"/>
    </source>
</evidence>
<evidence type="ECO:0000313" key="4">
    <source>
        <dbReference type="EMBL" id="CAB4340323.1"/>
    </source>
</evidence>
<sequence length="425" mass="46567">MSVKRSVHSSGLRIVTEEVPSVRSAAVGIWVNVGSRDEAPATAGASHFLEHLLFKGTTSRTALEISSSIESVGGEMNAFTSKEYTCFYARVIDTDLPMAIDVVSDLITSSIVTALDVDAERKVVLEEIAMRDDDPSDLVHDLFSDTYYGDTPIGRPILGTVESIKGMSRNTVFNYYKKKYLPQDLVVAVAGNIKHKRVVAMVEEALSRDNFLDVMAAPVVRPNTIVKNSKQRSVGLLYKKSEQAHMFYGMEGVARADDRRFAMGVLSSALGGGMSSRLFQEIREKRGLAYSVYAYAQQFAGSGVLGFYAGCNPTKAVEVVEIIQSVLSDVADNGMTHEEIERAKGAVRGSLVLSQEDTGSRMSRIGKNEIVYGQVMDFDDILKAISRVSAEDIREIASEFLVKTPTLALVGPFKNESKFEKVLRK</sequence>
<dbReference type="GO" id="GO:0046872">
    <property type="term" value="F:metal ion binding"/>
    <property type="evidence" value="ECO:0007669"/>
    <property type="project" value="InterPro"/>
</dbReference>
<dbReference type="GO" id="GO:0004222">
    <property type="term" value="F:metalloendopeptidase activity"/>
    <property type="evidence" value="ECO:0007669"/>
    <property type="project" value="InterPro"/>
</dbReference>
<dbReference type="InterPro" id="IPR050361">
    <property type="entry name" value="MPP/UQCRC_Complex"/>
</dbReference>
<dbReference type="PANTHER" id="PTHR11851:SF49">
    <property type="entry name" value="MITOCHONDRIAL-PROCESSING PEPTIDASE SUBUNIT ALPHA"/>
    <property type="match status" value="1"/>
</dbReference>
<evidence type="ECO:0000259" key="2">
    <source>
        <dbReference type="Pfam" id="PF00675"/>
    </source>
</evidence>
<dbReference type="InterPro" id="IPR007863">
    <property type="entry name" value="Peptidase_M16_C"/>
</dbReference>
<dbReference type="GO" id="GO:0006508">
    <property type="term" value="P:proteolysis"/>
    <property type="evidence" value="ECO:0007669"/>
    <property type="project" value="InterPro"/>
</dbReference>
<feature type="domain" description="Peptidase M16 C-terminal" evidence="3">
    <location>
        <begin position="167"/>
        <end position="345"/>
    </location>
</feature>
<dbReference type="EMBL" id="CAESAB010000035">
    <property type="protein sequence ID" value="CAB4340323.1"/>
    <property type="molecule type" value="Genomic_DNA"/>
</dbReference>
<feature type="domain" description="Peptidase M16 N-terminal" evidence="2">
    <location>
        <begin position="13"/>
        <end position="160"/>
    </location>
</feature>
<name>A0A6J5ZL44_9ZZZZ</name>
<dbReference type="AlphaFoldDB" id="A0A6J5ZL44"/>
<gene>
    <name evidence="4" type="ORF">UFOPK3820_00906</name>
</gene>
<dbReference type="Pfam" id="PF05193">
    <property type="entry name" value="Peptidase_M16_C"/>
    <property type="match status" value="1"/>
</dbReference>